<dbReference type="PANTHER" id="PTHR48070:SF6">
    <property type="entry name" value="ESTERASE OVCA2"/>
    <property type="match status" value="1"/>
</dbReference>
<dbReference type="InterPro" id="IPR005645">
    <property type="entry name" value="FSH-like_dom"/>
</dbReference>
<dbReference type="InterPro" id="IPR050593">
    <property type="entry name" value="LovG"/>
</dbReference>
<dbReference type="GO" id="GO:0005634">
    <property type="term" value="C:nucleus"/>
    <property type="evidence" value="ECO:0007669"/>
    <property type="project" value="TreeGrafter"/>
</dbReference>
<keyword evidence="4" id="KW-1185">Reference proteome</keyword>
<gene>
    <name evidence="3" type="ORF">LECACI_7A000643</name>
</gene>
<dbReference type="Proteomes" id="UP001296104">
    <property type="component" value="Unassembled WGS sequence"/>
</dbReference>
<dbReference type="InterPro" id="IPR029058">
    <property type="entry name" value="AB_hydrolase_fold"/>
</dbReference>
<dbReference type="SUPFAM" id="SSF53474">
    <property type="entry name" value="alpha/beta-Hydrolases"/>
    <property type="match status" value="1"/>
</dbReference>
<organism evidence="3 4">
    <name type="scientific">Lecanosticta acicola</name>
    <dbReference type="NCBI Taxonomy" id="111012"/>
    <lineage>
        <taxon>Eukaryota</taxon>
        <taxon>Fungi</taxon>
        <taxon>Dikarya</taxon>
        <taxon>Ascomycota</taxon>
        <taxon>Pezizomycotina</taxon>
        <taxon>Dothideomycetes</taxon>
        <taxon>Dothideomycetidae</taxon>
        <taxon>Mycosphaerellales</taxon>
        <taxon>Mycosphaerellaceae</taxon>
        <taxon>Lecanosticta</taxon>
    </lineage>
</organism>
<dbReference type="EMBL" id="CAVMBE010000002">
    <property type="protein sequence ID" value="CAK3786716.1"/>
    <property type="molecule type" value="Genomic_DNA"/>
</dbReference>
<evidence type="ECO:0000313" key="3">
    <source>
        <dbReference type="EMBL" id="CAK3786716.1"/>
    </source>
</evidence>
<evidence type="ECO:0000313" key="4">
    <source>
        <dbReference type="Proteomes" id="UP001296104"/>
    </source>
</evidence>
<reference evidence="3" key="1">
    <citation type="submission" date="2023-11" db="EMBL/GenBank/DDBJ databases">
        <authorList>
            <person name="Alioto T."/>
            <person name="Alioto T."/>
            <person name="Gomez Garrido J."/>
        </authorList>
    </citation>
    <scope>NUCLEOTIDE SEQUENCE</scope>
</reference>
<keyword evidence="1" id="KW-0378">Hydrolase</keyword>
<protein>
    <recommendedName>
        <fullName evidence="2">Serine hydrolase domain-containing protein</fullName>
    </recommendedName>
</protein>
<sequence>MSGLRVLCSPAQVPAQKSGRYKAFRNLLPSTWRYQFYDGGEPCELADGIKEVYPGPYFCLYDIPSFENVQAAHDLVYEIIEDDGPFDAVMGYSQGASLLASILLHHQAENPYGPPLFRFAVFMNAFLPYSKNSDFGIDVGHMWFEDSGGKVFTPTDDDTVKGIERYGDYMEEGHNFRTLPIRRFNPSLHKDKINIPTAHLYGAKDAHRPQSLRLIEMCDEKQVATFEHCGRHEVPRTPKQAEGMATAIKKTFEKAQFIIA</sequence>
<name>A0AAI8YRN7_9PEZI</name>
<dbReference type="AlphaFoldDB" id="A0AAI8YRN7"/>
<dbReference type="Pfam" id="PF03959">
    <property type="entry name" value="FSH1"/>
    <property type="match status" value="1"/>
</dbReference>
<evidence type="ECO:0000256" key="1">
    <source>
        <dbReference type="ARBA" id="ARBA00022801"/>
    </source>
</evidence>
<dbReference type="GO" id="GO:0005737">
    <property type="term" value="C:cytoplasm"/>
    <property type="evidence" value="ECO:0007669"/>
    <property type="project" value="TreeGrafter"/>
</dbReference>
<proteinExistence type="predicted"/>
<dbReference type="GO" id="GO:0016787">
    <property type="term" value="F:hydrolase activity"/>
    <property type="evidence" value="ECO:0007669"/>
    <property type="project" value="UniProtKB-KW"/>
</dbReference>
<dbReference type="Gene3D" id="3.40.50.1820">
    <property type="entry name" value="alpha/beta hydrolase"/>
    <property type="match status" value="1"/>
</dbReference>
<evidence type="ECO:0000259" key="2">
    <source>
        <dbReference type="Pfam" id="PF03959"/>
    </source>
</evidence>
<feature type="domain" description="Serine hydrolase" evidence="2">
    <location>
        <begin position="64"/>
        <end position="241"/>
    </location>
</feature>
<dbReference type="PANTHER" id="PTHR48070">
    <property type="entry name" value="ESTERASE OVCA2"/>
    <property type="match status" value="1"/>
</dbReference>
<accession>A0AAI8YRN7</accession>
<dbReference type="GO" id="GO:0019748">
    <property type="term" value="P:secondary metabolic process"/>
    <property type="evidence" value="ECO:0007669"/>
    <property type="project" value="TreeGrafter"/>
</dbReference>
<comment type="caution">
    <text evidence="3">The sequence shown here is derived from an EMBL/GenBank/DDBJ whole genome shotgun (WGS) entry which is preliminary data.</text>
</comment>